<organism evidence="2 3">
    <name type="scientific">Littorina saxatilis</name>
    <dbReference type="NCBI Taxonomy" id="31220"/>
    <lineage>
        <taxon>Eukaryota</taxon>
        <taxon>Metazoa</taxon>
        <taxon>Spiralia</taxon>
        <taxon>Lophotrochozoa</taxon>
        <taxon>Mollusca</taxon>
        <taxon>Gastropoda</taxon>
        <taxon>Caenogastropoda</taxon>
        <taxon>Littorinimorpha</taxon>
        <taxon>Littorinoidea</taxon>
        <taxon>Littorinidae</taxon>
        <taxon>Littorina</taxon>
    </lineage>
</organism>
<evidence type="ECO:0000313" key="2">
    <source>
        <dbReference type="EMBL" id="KAK7098345.1"/>
    </source>
</evidence>
<dbReference type="InterPro" id="IPR007052">
    <property type="entry name" value="CS_dom"/>
</dbReference>
<keyword evidence="3" id="KW-1185">Reference proteome</keyword>
<feature type="domain" description="CS" evidence="1">
    <location>
        <begin position="39"/>
        <end position="100"/>
    </location>
</feature>
<sequence length="125" mass="13543">MAGAGERIATTSAVERGSEKVIVTCLVDGLQTTGLISKTPKDATISVKFAERGFDMTAVVKAKGKETTFRKVVRKLPGSINKDQCTWKVEKGKVIISLVKVSDGSWAVQLSQRGLEQQSDDEEED</sequence>
<comment type="caution">
    <text evidence="2">The sequence shown here is derived from an EMBL/GenBank/DDBJ whole genome shotgun (WGS) entry which is preliminary data.</text>
</comment>
<reference evidence="2 3" key="1">
    <citation type="submission" date="2024-02" db="EMBL/GenBank/DDBJ databases">
        <title>Chromosome-scale genome assembly of the rough periwinkle Littorina saxatilis.</title>
        <authorList>
            <person name="De Jode A."/>
            <person name="Faria R."/>
            <person name="Formenti G."/>
            <person name="Sims Y."/>
            <person name="Smith T.P."/>
            <person name="Tracey A."/>
            <person name="Wood J.M.D."/>
            <person name="Zagrodzka Z.B."/>
            <person name="Johannesson K."/>
            <person name="Butlin R.K."/>
            <person name="Leder E.H."/>
        </authorList>
    </citation>
    <scope>NUCLEOTIDE SEQUENCE [LARGE SCALE GENOMIC DNA]</scope>
    <source>
        <strain evidence="2">Snail1</strain>
        <tissue evidence="2">Muscle</tissue>
    </source>
</reference>
<evidence type="ECO:0000259" key="1">
    <source>
        <dbReference type="Pfam" id="PF04969"/>
    </source>
</evidence>
<protein>
    <recommendedName>
        <fullName evidence="1">CS domain-containing protein</fullName>
    </recommendedName>
</protein>
<dbReference type="InterPro" id="IPR008978">
    <property type="entry name" value="HSP20-like_chaperone"/>
</dbReference>
<dbReference type="SUPFAM" id="SSF49764">
    <property type="entry name" value="HSP20-like chaperones"/>
    <property type="match status" value="1"/>
</dbReference>
<dbReference type="AlphaFoldDB" id="A0AAN9G948"/>
<dbReference type="Pfam" id="PF04969">
    <property type="entry name" value="CS"/>
    <property type="match status" value="1"/>
</dbReference>
<dbReference type="Gene3D" id="2.60.40.790">
    <property type="match status" value="1"/>
</dbReference>
<gene>
    <name evidence="2" type="ORF">V1264_002668</name>
</gene>
<proteinExistence type="predicted"/>
<accession>A0AAN9G948</accession>
<name>A0AAN9G948_9CAEN</name>
<dbReference type="EMBL" id="JBAMIC010000012">
    <property type="protein sequence ID" value="KAK7098345.1"/>
    <property type="molecule type" value="Genomic_DNA"/>
</dbReference>
<evidence type="ECO:0000313" key="3">
    <source>
        <dbReference type="Proteomes" id="UP001374579"/>
    </source>
</evidence>
<dbReference type="Proteomes" id="UP001374579">
    <property type="component" value="Unassembled WGS sequence"/>
</dbReference>